<accession>A0ABR6B0Z0</accession>
<dbReference type="PANTHER" id="PTHR32322:SF2">
    <property type="entry name" value="EAMA DOMAIN-CONTAINING PROTEIN"/>
    <property type="match status" value="1"/>
</dbReference>
<evidence type="ECO:0000259" key="7">
    <source>
        <dbReference type="Pfam" id="PF00892"/>
    </source>
</evidence>
<feature type="transmembrane region" description="Helical" evidence="6">
    <location>
        <begin position="132"/>
        <end position="150"/>
    </location>
</feature>
<dbReference type="InterPro" id="IPR050638">
    <property type="entry name" value="AA-Vitamin_Transporters"/>
</dbReference>
<name>A0ABR6B0Z0_9BACI</name>
<dbReference type="EMBL" id="JACJIG010000002">
    <property type="protein sequence ID" value="MBA8917786.1"/>
    <property type="molecule type" value="Genomic_DNA"/>
</dbReference>
<feature type="transmembrane region" description="Helical" evidence="6">
    <location>
        <begin position="275"/>
        <end position="294"/>
    </location>
</feature>
<comment type="caution">
    <text evidence="8">The sequence shown here is derived from an EMBL/GenBank/DDBJ whole genome shotgun (WGS) entry which is preliminary data.</text>
</comment>
<dbReference type="PANTHER" id="PTHR32322">
    <property type="entry name" value="INNER MEMBRANE TRANSPORTER"/>
    <property type="match status" value="1"/>
</dbReference>
<proteinExistence type="inferred from homology"/>
<dbReference type="InterPro" id="IPR037185">
    <property type="entry name" value="EmrE-like"/>
</dbReference>
<evidence type="ECO:0000256" key="6">
    <source>
        <dbReference type="SAM" id="Phobius"/>
    </source>
</evidence>
<keyword evidence="4 6" id="KW-1133">Transmembrane helix</keyword>
<evidence type="ECO:0000313" key="9">
    <source>
        <dbReference type="Proteomes" id="UP000517315"/>
    </source>
</evidence>
<feature type="transmembrane region" description="Helical" evidence="6">
    <location>
        <begin position="37"/>
        <end position="55"/>
    </location>
</feature>
<feature type="transmembrane region" description="Helical" evidence="6">
    <location>
        <begin position="156"/>
        <end position="175"/>
    </location>
</feature>
<reference evidence="8 9" key="1">
    <citation type="submission" date="2020-08" db="EMBL/GenBank/DDBJ databases">
        <title>Functional genomics of gut bacteria from endangered species of beetles.</title>
        <authorList>
            <person name="Carlos-Shanley C."/>
        </authorList>
    </citation>
    <scope>NUCLEOTIDE SEQUENCE [LARGE SCALE GENOMIC DNA]</scope>
    <source>
        <strain evidence="8 9">S00152</strain>
    </source>
</reference>
<gene>
    <name evidence="8" type="ORF">HNP39_001507</name>
</gene>
<organism evidence="8 9">
    <name type="scientific">Bacillus aerius</name>
    <dbReference type="NCBI Taxonomy" id="293388"/>
    <lineage>
        <taxon>Bacteria</taxon>
        <taxon>Bacillati</taxon>
        <taxon>Bacillota</taxon>
        <taxon>Bacilli</taxon>
        <taxon>Bacillales</taxon>
        <taxon>Bacillaceae</taxon>
        <taxon>Bacillus</taxon>
    </lineage>
</organism>
<feature type="transmembrane region" description="Helical" evidence="6">
    <location>
        <begin position="100"/>
        <end position="120"/>
    </location>
</feature>
<feature type="transmembrane region" description="Helical" evidence="6">
    <location>
        <begin position="251"/>
        <end position="269"/>
    </location>
</feature>
<feature type="transmembrane region" description="Helical" evidence="6">
    <location>
        <begin position="76"/>
        <end position="94"/>
    </location>
</feature>
<evidence type="ECO:0000256" key="5">
    <source>
        <dbReference type="ARBA" id="ARBA00023136"/>
    </source>
</evidence>
<feature type="transmembrane region" description="Helical" evidence="6">
    <location>
        <begin position="220"/>
        <end position="239"/>
    </location>
</feature>
<evidence type="ECO:0000256" key="3">
    <source>
        <dbReference type="ARBA" id="ARBA00022692"/>
    </source>
</evidence>
<comment type="subcellular location">
    <subcellularLocation>
        <location evidence="1">Endomembrane system</location>
        <topology evidence="1">Multi-pass membrane protein</topology>
    </subcellularLocation>
</comment>
<keyword evidence="9" id="KW-1185">Reference proteome</keyword>
<feature type="transmembrane region" description="Helical" evidence="6">
    <location>
        <begin position="187"/>
        <end position="208"/>
    </location>
</feature>
<keyword evidence="5 6" id="KW-0472">Membrane</keyword>
<evidence type="ECO:0000313" key="8">
    <source>
        <dbReference type="EMBL" id="MBA8917786.1"/>
    </source>
</evidence>
<comment type="similarity">
    <text evidence="2">Belongs to the EamA transporter family.</text>
</comment>
<sequence>MKRRKGIFLVLIGAICWGVGGTVSQKLFQQYGIDVNWLVTVRLLISGGLLLFVHYMTKERTQLIGVLKMKSTAIQVLIFGLMGMLAVQYTYMVSIHHGNAAVATLLQYTAPVMIIVYLVFRRQSTFTKRDMLTGVLALVGMFLLLTNGSVSTLTVPAVAVFWGILSAVALSFYTLYPIKLLKQFDSLVVVGWAMLIGGAALSLVHPPWKVNLSQLPFEAYIYLLFVIVFGTMVAFWFYIESLKYLSPKDSSLIGSVEPLAAVITTVFWLKEPFGLFQWIGTACFVYMILFMALYQPKIRGEKKKLGSLIDDR</sequence>
<protein>
    <submittedName>
        <fullName evidence="8">Drug/metabolite transporter (DMT)-like permease</fullName>
    </submittedName>
</protein>
<evidence type="ECO:0000256" key="1">
    <source>
        <dbReference type="ARBA" id="ARBA00004127"/>
    </source>
</evidence>
<feature type="domain" description="EamA" evidence="7">
    <location>
        <begin position="159"/>
        <end position="291"/>
    </location>
</feature>
<dbReference type="Pfam" id="PF00892">
    <property type="entry name" value="EamA"/>
    <property type="match status" value="2"/>
</dbReference>
<dbReference type="SUPFAM" id="SSF103481">
    <property type="entry name" value="Multidrug resistance efflux transporter EmrE"/>
    <property type="match status" value="2"/>
</dbReference>
<keyword evidence="3 6" id="KW-0812">Transmembrane</keyword>
<dbReference type="RefSeq" id="WP_017359424.1">
    <property type="nucleotide sequence ID" value="NZ_JACJIG010000002.1"/>
</dbReference>
<evidence type="ECO:0000256" key="2">
    <source>
        <dbReference type="ARBA" id="ARBA00007362"/>
    </source>
</evidence>
<evidence type="ECO:0000256" key="4">
    <source>
        <dbReference type="ARBA" id="ARBA00022989"/>
    </source>
</evidence>
<feature type="domain" description="EamA" evidence="7">
    <location>
        <begin position="5"/>
        <end position="145"/>
    </location>
</feature>
<dbReference type="Proteomes" id="UP000517315">
    <property type="component" value="Unassembled WGS sequence"/>
</dbReference>
<dbReference type="InterPro" id="IPR000620">
    <property type="entry name" value="EamA_dom"/>
</dbReference>